<accession>A0A6G0QKN2</accession>
<evidence type="ECO:0000313" key="4">
    <source>
        <dbReference type="Proteomes" id="UP000486351"/>
    </source>
</evidence>
<evidence type="ECO:0000256" key="1">
    <source>
        <dbReference type="SAM" id="MobiDB-lite"/>
    </source>
</evidence>
<feature type="region of interest" description="Disordered" evidence="1">
    <location>
        <begin position="19"/>
        <end position="39"/>
    </location>
</feature>
<proteinExistence type="predicted"/>
<comment type="caution">
    <text evidence="3">The sequence shown here is derived from an EMBL/GenBank/DDBJ whole genome shotgun (WGS) entry which is preliminary data.</text>
</comment>
<evidence type="ECO:0000313" key="3">
    <source>
        <dbReference type="EMBL" id="KAE9291913.1"/>
    </source>
</evidence>
<sequence length="91" mass="10164">MFVSSIFLLFLHAPPSKIRSPHRPKTVSPAPSRPYHTSLPCHAKDARHRKCTFTATATYSTIHNIFISPGMFPNNITRSTITTLHPPLPTT</sequence>
<reference evidence="3 4" key="1">
    <citation type="submission" date="2018-09" db="EMBL/GenBank/DDBJ databases">
        <title>Genomic investigation of the strawberry pathogen Phytophthora fragariae indicates pathogenicity is determined by transcriptional variation in three key races.</title>
        <authorList>
            <person name="Adams T.M."/>
            <person name="Armitage A.D."/>
            <person name="Sobczyk M.K."/>
            <person name="Bates H.J."/>
            <person name="Dunwell J.M."/>
            <person name="Nellist C.F."/>
            <person name="Harrison R.J."/>
        </authorList>
    </citation>
    <scope>NUCLEOTIDE SEQUENCE [LARGE SCALE GENOMIC DNA]</scope>
    <source>
        <strain evidence="3 4">NOV-77</strain>
    </source>
</reference>
<gene>
    <name evidence="3" type="ORF">PF008_g25208</name>
</gene>
<feature type="chain" id="PRO_5026092296" description="RxLR effector protein" evidence="2">
    <location>
        <begin position="19"/>
        <end position="91"/>
    </location>
</feature>
<feature type="signal peptide" evidence="2">
    <location>
        <begin position="1"/>
        <end position="18"/>
    </location>
</feature>
<dbReference type="Proteomes" id="UP000486351">
    <property type="component" value="Unassembled WGS sequence"/>
</dbReference>
<evidence type="ECO:0000256" key="2">
    <source>
        <dbReference type="SAM" id="SignalP"/>
    </source>
</evidence>
<dbReference type="EMBL" id="QXFY01002825">
    <property type="protein sequence ID" value="KAE9291913.1"/>
    <property type="molecule type" value="Genomic_DNA"/>
</dbReference>
<evidence type="ECO:0008006" key="5">
    <source>
        <dbReference type="Google" id="ProtNLM"/>
    </source>
</evidence>
<dbReference type="AlphaFoldDB" id="A0A6G0QKN2"/>
<protein>
    <recommendedName>
        <fullName evidence="5">RxLR effector protein</fullName>
    </recommendedName>
</protein>
<keyword evidence="2" id="KW-0732">Signal</keyword>
<organism evidence="3 4">
    <name type="scientific">Phytophthora fragariae</name>
    <dbReference type="NCBI Taxonomy" id="53985"/>
    <lineage>
        <taxon>Eukaryota</taxon>
        <taxon>Sar</taxon>
        <taxon>Stramenopiles</taxon>
        <taxon>Oomycota</taxon>
        <taxon>Peronosporomycetes</taxon>
        <taxon>Peronosporales</taxon>
        <taxon>Peronosporaceae</taxon>
        <taxon>Phytophthora</taxon>
    </lineage>
</organism>
<name>A0A6G0QKN2_9STRA</name>